<gene>
    <name evidence="2" type="ORF">EZS27_012566</name>
</gene>
<evidence type="ECO:0000256" key="1">
    <source>
        <dbReference type="SAM" id="Phobius"/>
    </source>
</evidence>
<evidence type="ECO:0000313" key="2">
    <source>
        <dbReference type="EMBL" id="KAA6339494.1"/>
    </source>
</evidence>
<keyword evidence="1" id="KW-0812">Transmembrane</keyword>
<feature type="transmembrane region" description="Helical" evidence="1">
    <location>
        <begin position="6"/>
        <end position="24"/>
    </location>
</feature>
<keyword evidence="1" id="KW-0472">Membrane</keyword>
<comment type="caution">
    <text evidence="2">The sequence shown here is derived from an EMBL/GenBank/DDBJ whole genome shotgun (WGS) entry which is preliminary data.</text>
</comment>
<organism evidence="2">
    <name type="scientific">termite gut metagenome</name>
    <dbReference type="NCBI Taxonomy" id="433724"/>
    <lineage>
        <taxon>unclassified sequences</taxon>
        <taxon>metagenomes</taxon>
        <taxon>organismal metagenomes</taxon>
    </lineage>
</organism>
<name>A0A5J4S0A0_9ZZZZ</name>
<reference evidence="2" key="1">
    <citation type="submission" date="2019-03" db="EMBL/GenBank/DDBJ databases">
        <title>Single cell metagenomics reveals metabolic interactions within the superorganism composed of flagellate Streblomastix strix and complex community of Bacteroidetes bacteria on its surface.</title>
        <authorList>
            <person name="Treitli S.C."/>
            <person name="Kolisko M."/>
            <person name="Husnik F."/>
            <person name="Keeling P."/>
            <person name="Hampl V."/>
        </authorList>
    </citation>
    <scope>NUCLEOTIDE SEQUENCE</scope>
    <source>
        <strain evidence="2">STM</strain>
    </source>
</reference>
<proteinExistence type="predicted"/>
<protein>
    <recommendedName>
        <fullName evidence="3">FeoB-associated Cys-rich membrane protein</fullName>
    </recommendedName>
</protein>
<dbReference type="AlphaFoldDB" id="A0A5J4S0A0"/>
<accession>A0A5J4S0A0</accession>
<evidence type="ECO:0008006" key="3">
    <source>
        <dbReference type="Google" id="ProtNLM"/>
    </source>
</evidence>
<dbReference type="EMBL" id="SNRY01000532">
    <property type="protein sequence ID" value="KAA6339494.1"/>
    <property type="molecule type" value="Genomic_DNA"/>
</dbReference>
<sequence length="53" mass="6187">MNWQEPVVIAIVGLCIVIVAYRFFSFFRKPKKEDDYCVNCPCGCGSKRRRKKS</sequence>
<keyword evidence="1" id="KW-1133">Transmembrane helix</keyword>